<dbReference type="InterPro" id="IPR009003">
    <property type="entry name" value="Peptidase_S1_PA"/>
</dbReference>
<keyword evidence="7" id="KW-1185">Reference proteome</keyword>
<dbReference type="Gene3D" id="2.40.128.620">
    <property type="match status" value="1"/>
</dbReference>
<sequence length="1181" mass="133774">HFVVSATVGFLYRNFKGRWYPVCHNPELWANEVCRSEAGPSTISPLTHVVPVKTSYRGPYASASSKESVKIVHTCESEAAIFVECPPLVCGMRKKIRNPYRSNEVDTSAEQILSMFHNEKEIHVKENTTDSILGEGRVVGGKPSQPEAWPWVISMYRNERIQLIVFYRFWHYYYEIQAGILRRYSYAPMVQRRMVSHVITHQLYDRSKLKNDLALMKMSKPFVFNQYIRPICLPSELTAGKNFMWGPEPGTICTAVGWGATTEHGADPDHLREVEVPVLKNCKHREDKEGQEICAGFMEGGKDACQGDSGGPFMCRNPNAPNQWYLAGIVSHGEGCARPNEPGVYTRVSLFLEWIFENTSTLESEKLILEVKIVLFAGAEILPQRKPLLQCPGYICRKTKKCIANKRRCNRVIDCLLGDDELDCEKSTFNDIFKHAMRHMFVTFQRDNSHKNDTVGAATIEAHDVHISENKETKATTETYENHTKRFVCKKMLQVIDISQRCDGNVNCEDASDEENCLCALYLKNAHPETVCDGISDCLDSSDEEDCGTCKKNEFYCRLTKKCISKEKRCNNIQDCNLGEDELDCFILTNGKSVILDDDSRPYLNNTGFVSFLHEDKWKIVCSNWSDNVASLAADVCSYLGFSDYRSFYKIPLNSNDLQISYRGKVISSSEQVPSGDKCMALFLKCSETLDVTNQFENKNASLAIPWNAEIYINGDFKCTGVILNVEWVITSLDCFGYDFKLYENYVAVLLGKRKGYLNIVSPYEQIIQVVETTKVFDSNIILLRINGSTTFSRYIRPVQLSVRDYSVSEKETCIATGRNFENHTISIPLQASTNCSDGFRCFKRIHQTDNSCEEDISEPWSGTIVCQSRDGWYPAAVFYDTKGFCGFNSVSTYTSVQYWKTFIAKLMSINTKYCFISFLPKLLILEQAPFVVSAPTCAGFRCNLGKCIERDSVCNGIPDCHDSADEEVHYCRELKEDCRILSNCGNFSCNWSDEPEVCTCGSYLNLTNPEKLCDGIRNCYDRTDENSQICQCKAYHFRCGKTNQCVVPDMVCDGVPDCPGGEDEEFCMALVSSPASTIKEVQIRSGGLWHPGCFPKSLTTLQLEYVCERLGFVGGSAVRIHPNHDLARQNSWRPIADPFTGVVIYQNKKDNLILHIRSGSKPYVTLKQDPKCYRLYLQCL</sequence>
<evidence type="ECO:0000256" key="3">
    <source>
        <dbReference type="ARBA" id="ARBA00024195"/>
    </source>
</evidence>
<reference evidence="6" key="1">
    <citation type="submission" date="2019-08" db="EMBL/GenBank/DDBJ databases">
        <title>The genome of the North American firefly Photinus pyralis.</title>
        <authorList>
            <consortium name="Photinus pyralis genome working group"/>
            <person name="Fallon T.R."/>
            <person name="Sander Lower S.E."/>
            <person name="Weng J.-K."/>
        </authorList>
    </citation>
    <scope>NUCLEOTIDE SEQUENCE</scope>
    <source>
        <strain evidence="6">TRF0915ILg1</strain>
        <tissue evidence="6">Whole body</tissue>
    </source>
</reference>
<dbReference type="Pfam" id="PF00057">
    <property type="entry name" value="Ldl_recept_a"/>
    <property type="match status" value="3"/>
</dbReference>
<evidence type="ECO:0000313" key="7">
    <source>
        <dbReference type="Proteomes" id="UP000801492"/>
    </source>
</evidence>
<dbReference type="PANTHER" id="PTHR24252">
    <property type="entry name" value="ACROSIN-RELATED"/>
    <property type="match status" value="1"/>
</dbReference>
<feature type="disulfide bond" evidence="4">
    <location>
        <begin position="570"/>
        <end position="585"/>
    </location>
</feature>
<dbReference type="InterPro" id="IPR001254">
    <property type="entry name" value="Trypsin_dom"/>
</dbReference>
<dbReference type="InterPro" id="IPR043504">
    <property type="entry name" value="Peptidase_S1_PA_chymotrypsin"/>
</dbReference>
<dbReference type="PROSITE" id="PS01209">
    <property type="entry name" value="LDLRA_1"/>
    <property type="match status" value="2"/>
</dbReference>
<dbReference type="PROSITE" id="PS00135">
    <property type="entry name" value="TRYPSIN_SER"/>
    <property type="match status" value="1"/>
</dbReference>
<evidence type="ECO:0000259" key="5">
    <source>
        <dbReference type="PROSITE" id="PS50240"/>
    </source>
</evidence>
<dbReference type="Pfam" id="PF00089">
    <property type="entry name" value="Trypsin"/>
    <property type="match status" value="1"/>
</dbReference>
<organism evidence="6 7">
    <name type="scientific">Ignelater luminosus</name>
    <name type="common">Cucubano</name>
    <name type="synonym">Pyrophorus luminosus</name>
    <dbReference type="NCBI Taxonomy" id="2038154"/>
    <lineage>
        <taxon>Eukaryota</taxon>
        <taxon>Metazoa</taxon>
        <taxon>Ecdysozoa</taxon>
        <taxon>Arthropoda</taxon>
        <taxon>Hexapoda</taxon>
        <taxon>Insecta</taxon>
        <taxon>Pterygota</taxon>
        <taxon>Neoptera</taxon>
        <taxon>Endopterygota</taxon>
        <taxon>Coleoptera</taxon>
        <taxon>Polyphaga</taxon>
        <taxon>Elateriformia</taxon>
        <taxon>Elateroidea</taxon>
        <taxon>Elateridae</taxon>
        <taxon>Agrypninae</taxon>
        <taxon>Pyrophorini</taxon>
        <taxon>Ignelater</taxon>
    </lineage>
</organism>
<dbReference type="SMART" id="SM00020">
    <property type="entry name" value="Tryp_SPc"/>
    <property type="match status" value="1"/>
</dbReference>
<keyword evidence="2" id="KW-0325">Glycoprotein</keyword>
<dbReference type="SUPFAM" id="SSF56487">
    <property type="entry name" value="SRCR-like"/>
    <property type="match status" value="1"/>
</dbReference>
<dbReference type="PANTHER" id="PTHR24252:SF18">
    <property type="entry name" value="OVOCHYMASE 1"/>
    <property type="match status" value="1"/>
</dbReference>
<dbReference type="EMBL" id="VTPC01090141">
    <property type="protein sequence ID" value="KAF2884727.1"/>
    <property type="molecule type" value="Genomic_DNA"/>
</dbReference>
<feature type="disulfide bond" evidence="4">
    <location>
        <begin position="943"/>
        <end position="961"/>
    </location>
</feature>
<dbReference type="Gene3D" id="2.40.10.10">
    <property type="entry name" value="Trypsin-like serine proteases"/>
    <property type="match status" value="2"/>
</dbReference>
<dbReference type="OrthoDB" id="10016557at2759"/>
<comment type="caution">
    <text evidence="6">The sequence shown here is derived from an EMBL/GenBank/DDBJ whole genome shotgun (WGS) entry which is preliminary data.</text>
</comment>
<dbReference type="InterPro" id="IPR036055">
    <property type="entry name" value="LDL_receptor-like_sf"/>
</dbReference>
<feature type="domain" description="Peptidase S1" evidence="5">
    <location>
        <begin position="673"/>
        <end position="909"/>
    </location>
</feature>
<evidence type="ECO:0000256" key="1">
    <source>
        <dbReference type="ARBA" id="ARBA00023157"/>
    </source>
</evidence>
<gene>
    <name evidence="6" type="ORF">ILUMI_21453</name>
</gene>
<accession>A0A8K0G1E1</accession>
<dbReference type="InterPro" id="IPR033116">
    <property type="entry name" value="TRYPSIN_SER"/>
</dbReference>
<keyword evidence="1 4" id="KW-1015">Disulfide bond</keyword>
<dbReference type="SMART" id="SM00192">
    <property type="entry name" value="LDLa"/>
    <property type="match status" value="5"/>
</dbReference>
<dbReference type="Pfam" id="PF09342">
    <property type="entry name" value="DUF1986"/>
    <property type="match status" value="1"/>
</dbReference>
<evidence type="ECO:0000313" key="6">
    <source>
        <dbReference type="EMBL" id="KAF2884727.1"/>
    </source>
</evidence>
<dbReference type="InterPro" id="IPR023415">
    <property type="entry name" value="LDLR_class-A_CS"/>
</dbReference>
<evidence type="ECO:0000256" key="2">
    <source>
        <dbReference type="ARBA" id="ARBA00023180"/>
    </source>
</evidence>
<dbReference type="Gene3D" id="4.10.400.10">
    <property type="entry name" value="Low-density Lipoprotein Receptor"/>
    <property type="match status" value="3"/>
</dbReference>
<dbReference type="GO" id="GO:0004252">
    <property type="term" value="F:serine-type endopeptidase activity"/>
    <property type="evidence" value="ECO:0007669"/>
    <property type="project" value="InterPro"/>
</dbReference>
<feature type="disulfide bond" evidence="4">
    <location>
        <begin position="1053"/>
        <end position="1068"/>
    </location>
</feature>
<dbReference type="Proteomes" id="UP000801492">
    <property type="component" value="Unassembled WGS sequence"/>
</dbReference>
<feature type="disulfide bond" evidence="4">
    <location>
        <begin position="532"/>
        <end position="547"/>
    </location>
</feature>
<dbReference type="InterPro" id="IPR036772">
    <property type="entry name" value="SRCR-like_dom_sf"/>
</dbReference>
<comment type="similarity">
    <text evidence="3">Belongs to the peptidase S1 family. CLIP subfamily.</text>
</comment>
<evidence type="ECO:0000256" key="4">
    <source>
        <dbReference type="PROSITE-ProRule" id="PRU00124"/>
    </source>
</evidence>
<dbReference type="CDD" id="cd00190">
    <property type="entry name" value="Tryp_SPc"/>
    <property type="match status" value="1"/>
</dbReference>
<feature type="non-terminal residue" evidence="6">
    <location>
        <position position="1"/>
    </location>
</feature>
<dbReference type="FunFam" id="2.40.10.10:FF:000002">
    <property type="entry name" value="Transmembrane protease serine"/>
    <property type="match status" value="1"/>
</dbReference>
<name>A0A8K0G1E1_IGNLU</name>
<dbReference type="SUPFAM" id="SSF50494">
    <property type="entry name" value="Trypsin-like serine proteases"/>
    <property type="match status" value="2"/>
</dbReference>
<feature type="domain" description="Peptidase S1" evidence="5">
    <location>
        <begin position="138"/>
        <end position="360"/>
    </location>
</feature>
<dbReference type="PROSITE" id="PS50068">
    <property type="entry name" value="LDLRA_2"/>
    <property type="match status" value="5"/>
</dbReference>
<dbReference type="InterPro" id="IPR002172">
    <property type="entry name" value="LDrepeatLR_classA_rpt"/>
</dbReference>
<dbReference type="AlphaFoldDB" id="A0A8K0G1E1"/>
<protein>
    <recommendedName>
        <fullName evidence="5">Peptidase S1 domain-containing protein</fullName>
    </recommendedName>
</protein>
<feature type="disulfide bond" evidence="4">
    <location>
        <begin position="409"/>
        <end position="424"/>
    </location>
</feature>
<proteinExistence type="inferred from homology"/>
<comment type="caution">
    <text evidence="4">Lacks conserved residue(s) required for the propagation of feature annotation.</text>
</comment>
<dbReference type="PROSITE" id="PS50240">
    <property type="entry name" value="TRYPSIN_DOM"/>
    <property type="match status" value="2"/>
</dbReference>
<dbReference type="SUPFAM" id="SSF57424">
    <property type="entry name" value="LDL receptor-like module"/>
    <property type="match status" value="5"/>
</dbReference>
<dbReference type="GO" id="GO:0006508">
    <property type="term" value="P:proteolysis"/>
    <property type="evidence" value="ECO:0007669"/>
    <property type="project" value="InterPro"/>
</dbReference>
<dbReference type="PRINTS" id="PR00261">
    <property type="entry name" value="LDLRECEPTOR"/>
</dbReference>
<dbReference type="CDD" id="cd00112">
    <property type="entry name" value="LDLa"/>
    <property type="match status" value="5"/>
</dbReference>
<dbReference type="GO" id="GO:0016020">
    <property type="term" value="C:membrane"/>
    <property type="evidence" value="ECO:0007669"/>
    <property type="project" value="InterPro"/>
</dbReference>
<dbReference type="InterPro" id="IPR015420">
    <property type="entry name" value="Peptidase_S1A_nudel"/>
</dbReference>